<dbReference type="AlphaFoldDB" id="A0AAU9AH49"/>
<dbReference type="KEGG" id="lem:LEN_2060"/>
<organism evidence="1 2">
    <name type="scientific">Lysobacter enzymogenes</name>
    <dbReference type="NCBI Taxonomy" id="69"/>
    <lineage>
        <taxon>Bacteria</taxon>
        <taxon>Pseudomonadati</taxon>
        <taxon>Pseudomonadota</taxon>
        <taxon>Gammaproteobacteria</taxon>
        <taxon>Lysobacterales</taxon>
        <taxon>Lysobacteraceae</taxon>
        <taxon>Lysobacter</taxon>
    </lineage>
</organism>
<reference evidence="1 2" key="1">
    <citation type="journal article" date="2017" name="DNA Res.">
        <title>Complete genome sequence and expression profile of the commercial lytic enzyme producer Lysobacter enzymogenes M497-1.</title>
        <authorList>
            <person name="Takami H."/>
            <person name="Toyoda A."/>
            <person name="Uchiyama I."/>
            <person name="Itoh T."/>
            <person name="Takaki Y."/>
            <person name="Arai W."/>
            <person name="Nishi S."/>
            <person name="Kawai M."/>
            <person name="Shinya K."/>
            <person name="Ikeda H."/>
        </authorList>
    </citation>
    <scope>NUCLEOTIDE SEQUENCE [LARGE SCALE GENOMIC DNA]</scope>
    <source>
        <strain evidence="1 2">M497-1</strain>
    </source>
</reference>
<name>A0AAU9AH49_LYSEN</name>
<gene>
    <name evidence="1" type="ORF">LEN_2060</name>
</gene>
<dbReference type="Proteomes" id="UP000218824">
    <property type="component" value="Chromosome"/>
</dbReference>
<accession>A0AAU9AH49</accession>
<sequence>MRDLLHEHPDLIDALTGSLVRATAQSHGTPPFESAAAALEDTLSGFVADACDARDAAEASGDADALLRAGERLRLMFAARSRNDGLRDLDELWDYFHAGQEARS</sequence>
<proteinExistence type="predicted"/>
<evidence type="ECO:0000313" key="1">
    <source>
        <dbReference type="EMBL" id="BAV97547.1"/>
    </source>
</evidence>
<protein>
    <submittedName>
        <fullName evidence="1">Uncharacterized protein</fullName>
    </submittedName>
</protein>
<evidence type="ECO:0000313" key="2">
    <source>
        <dbReference type="Proteomes" id="UP000218824"/>
    </source>
</evidence>
<dbReference type="EMBL" id="AP014940">
    <property type="protein sequence ID" value="BAV97547.1"/>
    <property type="molecule type" value="Genomic_DNA"/>
</dbReference>